<keyword evidence="6" id="KW-1185">Reference proteome</keyword>
<sequence>MIPRPKPGESEDDLLKFQQEFLANQNTPSASIIKPVGKRKQDGGQLNKQKDDKDIVQMDTLPSTIPSVEHTPPVKKSRFRTQQNEKKSQMSMDPEEMLDEHDTHMAAVLTKIIERDTHNAAVHTPGHMKQAFPSVFHRGEVTQSSEKGEKKKSLFAQQFSQMKPKDFGVIVEQESVKLKDNVKVDNTLNEAQGNSSHPHVIEGTGLSATFGKEEAMKIHEENLQKISAMSTDEILEEQKKLLQMLDPKLVSFLKSKKSMSKPVDEQRSSDHMECEVKEKEMENISDIDDIEIPVKPNKDWVHMDNIEYDKLTWMKDLPKPMTGDNKRAGYTLEELFQLVRSTNLQQRILALNTLANVLKKAKLGELEELVQTPILPTVLNAGIIFLLRWALDDTNELVISAAVSALFSLLVNTADEITLDRVFSWYQGHVMPFYCPVDVQKEISAQRSRKLDDDETAEESDADVLKKDVIMVVQCSGLLELIFQEFLPTSWEPQDTTKPVYDVYGFPVPAAMKLIRSLDLFSSLTEKLRLLQQTNMDDLLTTPRVDNSVALLGVLEAVLHVANKNSQRTEFKNRFYMM</sequence>
<evidence type="ECO:0000259" key="3">
    <source>
        <dbReference type="Pfam" id="PF08620"/>
    </source>
</evidence>
<dbReference type="Pfam" id="PF08621">
    <property type="entry name" value="RPAP1_N"/>
    <property type="match status" value="1"/>
</dbReference>
<evidence type="ECO:0008006" key="7">
    <source>
        <dbReference type="Google" id="ProtNLM"/>
    </source>
</evidence>
<dbReference type="InterPro" id="IPR013929">
    <property type="entry name" value="RPAP1_C"/>
</dbReference>
<dbReference type="InterPro" id="IPR013930">
    <property type="entry name" value="RPAP1_N"/>
</dbReference>
<dbReference type="EMBL" id="JARBDR010000657">
    <property type="protein sequence ID" value="KAJ8308079.1"/>
    <property type="molecule type" value="Genomic_DNA"/>
</dbReference>
<reference evidence="5 6" key="1">
    <citation type="submission" date="2022-12" db="EMBL/GenBank/DDBJ databases">
        <title>Chromosome-level genome of Tegillarca granosa.</title>
        <authorList>
            <person name="Kim J."/>
        </authorList>
    </citation>
    <scope>NUCLEOTIDE SEQUENCE [LARGE SCALE GENOMIC DNA]</scope>
    <source>
        <strain evidence="5">Teg-2019</strain>
        <tissue evidence="5">Adductor muscle</tissue>
    </source>
</reference>
<comment type="caution">
    <text evidence="5">The sequence shown here is derived from an EMBL/GenBank/DDBJ whole genome shotgun (WGS) entry which is preliminary data.</text>
</comment>
<dbReference type="PANTHER" id="PTHR21483:SF18">
    <property type="entry name" value="RNA POLYMERASE II-ASSOCIATED PROTEIN 1"/>
    <property type="match status" value="1"/>
</dbReference>
<comment type="similarity">
    <text evidence="1">Belongs to the RPAP1 family.</text>
</comment>
<dbReference type="InterPro" id="IPR016024">
    <property type="entry name" value="ARM-type_fold"/>
</dbReference>
<name>A0ABQ9ES89_TEGGR</name>
<protein>
    <recommendedName>
        <fullName evidence="7">RNA polymerase II-associated protein 1</fullName>
    </recommendedName>
</protein>
<dbReference type="SUPFAM" id="SSF48371">
    <property type="entry name" value="ARM repeat"/>
    <property type="match status" value="1"/>
</dbReference>
<evidence type="ECO:0000256" key="2">
    <source>
        <dbReference type="SAM" id="MobiDB-lite"/>
    </source>
</evidence>
<proteinExistence type="inferred from homology"/>
<feature type="region of interest" description="Disordered" evidence="2">
    <location>
        <begin position="23"/>
        <end position="94"/>
    </location>
</feature>
<feature type="domain" description="RPAP1 C-terminal" evidence="3">
    <location>
        <begin position="324"/>
        <end position="361"/>
    </location>
</feature>
<feature type="domain" description="RPAP1 N-terminal" evidence="4">
    <location>
        <begin position="217"/>
        <end position="257"/>
    </location>
</feature>
<dbReference type="Proteomes" id="UP001217089">
    <property type="component" value="Unassembled WGS sequence"/>
</dbReference>
<dbReference type="PANTHER" id="PTHR21483">
    <property type="entry name" value="RNA POLYMERASE II-ASSOCIATED PROTEIN 1"/>
    <property type="match status" value="1"/>
</dbReference>
<gene>
    <name evidence="5" type="ORF">KUTeg_012953</name>
</gene>
<organism evidence="5 6">
    <name type="scientific">Tegillarca granosa</name>
    <name type="common">Malaysian cockle</name>
    <name type="synonym">Anadara granosa</name>
    <dbReference type="NCBI Taxonomy" id="220873"/>
    <lineage>
        <taxon>Eukaryota</taxon>
        <taxon>Metazoa</taxon>
        <taxon>Spiralia</taxon>
        <taxon>Lophotrochozoa</taxon>
        <taxon>Mollusca</taxon>
        <taxon>Bivalvia</taxon>
        <taxon>Autobranchia</taxon>
        <taxon>Pteriomorphia</taxon>
        <taxon>Arcoida</taxon>
        <taxon>Arcoidea</taxon>
        <taxon>Arcidae</taxon>
        <taxon>Tegillarca</taxon>
    </lineage>
</organism>
<evidence type="ECO:0000259" key="4">
    <source>
        <dbReference type="Pfam" id="PF08621"/>
    </source>
</evidence>
<accession>A0ABQ9ES89</accession>
<evidence type="ECO:0000313" key="5">
    <source>
        <dbReference type="EMBL" id="KAJ8308079.1"/>
    </source>
</evidence>
<evidence type="ECO:0000313" key="6">
    <source>
        <dbReference type="Proteomes" id="UP001217089"/>
    </source>
</evidence>
<evidence type="ECO:0000256" key="1">
    <source>
        <dbReference type="ARBA" id="ARBA00009953"/>
    </source>
</evidence>
<dbReference type="InterPro" id="IPR039913">
    <property type="entry name" value="RPAP1/Rba50"/>
</dbReference>
<dbReference type="Pfam" id="PF08620">
    <property type="entry name" value="RPAP1_C"/>
    <property type="match status" value="1"/>
</dbReference>